<comment type="caution">
    <text evidence="4">The sequence shown here is derived from an EMBL/GenBank/DDBJ whole genome shotgun (WGS) entry which is preliminary data.</text>
</comment>
<dbReference type="Pfam" id="PF01833">
    <property type="entry name" value="TIG"/>
    <property type="match status" value="1"/>
</dbReference>
<dbReference type="PANTHER" id="PTHR46769:SF2">
    <property type="entry name" value="FIBROCYSTIN-L ISOFORM 2 PRECURSOR-RELATED"/>
    <property type="match status" value="1"/>
</dbReference>
<evidence type="ECO:0000256" key="2">
    <source>
        <dbReference type="SAM" id="SignalP"/>
    </source>
</evidence>
<name>A0A1J5E2Q4_9BACT</name>
<dbReference type="Proteomes" id="UP000183085">
    <property type="component" value="Unassembled WGS sequence"/>
</dbReference>
<protein>
    <recommendedName>
        <fullName evidence="3">IPT/TIG domain-containing protein</fullName>
    </recommendedName>
</protein>
<dbReference type="Gene3D" id="2.60.40.10">
    <property type="entry name" value="Immunoglobulins"/>
    <property type="match status" value="2"/>
</dbReference>
<feature type="chain" id="PRO_5012294989" description="IPT/TIG domain-containing protein" evidence="2">
    <location>
        <begin position="19"/>
        <end position="647"/>
    </location>
</feature>
<reference evidence="4 5" key="1">
    <citation type="journal article" date="2016" name="Environ. Microbiol.">
        <title>Genomic resolution of a cold subsurface aquifer community provides metabolic insights for novel microbes adapted to high CO concentrations.</title>
        <authorList>
            <person name="Probst A.J."/>
            <person name="Castelle C.J."/>
            <person name="Singh A."/>
            <person name="Brown C.T."/>
            <person name="Anantharaman K."/>
            <person name="Sharon I."/>
            <person name="Hug L.A."/>
            <person name="Burstein D."/>
            <person name="Emerson J.B."/>
            <person name="Thomas B.C."/>
            <person name="Banfield J.F."/>
        </authorList>
    </citation>
    <scope>NUCLEOTIDE SEQUENCE [LARGE SCALE GENOMIC DNA]</scope>
    <source>
        <strain evidence="4">CG2_30_40_21</strain>
    </source>
</reference>
<dbReference type="CDD" id="cd00102">
    <property type="entry name" value="IPT"/>
    <property type="match status" value="1"/>
</dbReference>
<gene>
    <name evidence="4" type="ORF">AUJ95_02580</name>
</gene>
<dbReference type="AlphaFoldDB" id="A0A1J5E2Q4"/>
<evidence type="ECO:0000313" key="4">
    <source>
        <dbReference type="EMBL" id="OIP41899.1"/>
    </source>
</evidence>
<dbReference type="EMBL" id="MNYI01000067">
    <property type="protein sequence ID" value="OIP41899.1"/>
    <property type="molecule type" value="Genomic_DNA"/>
</dbReference>
<keyword evidence="1 2" id="KW-0732">Signal</keyword>
<accession>A0A1J5E2Q4</accession>
<organism evidence="4 5">
    <name type="scientific">Candidatus Desantisbacteria bacterium CG2_30_40_21</name>
    <dbReference type="NCBI Taxonomy" id="1817895"/>
    <lineage>
        <taxon>Bacteria</taxon>
        <taxon>Candidatus Desantisiibacteriota</taxon>
    </lineage>
</organism>
<dbReference type="STRING" id="1817895.AUJ95_02580"/>
<evidence type="ECO:0000313" key="5">
    <source>
        <dbReference type="Proteomes" id="UP000183085"/>
    </source>
</evidence>
<dbReference type="InterPro" id="IPR052387">
    <property type="entry name" value="Fibrocystin"/>
</dbReference>
<dbReference type="InterPro" id="IPR013783">
    <property type="entry name" value="Ig-like_fold"/>
</dbReference>
<sequence>MAKLVVFGLILVAGYAEAEQNNKLTLVMPTEGTVGTTITIIGEGYGPTETVRVDFGGRLDVARVTTSEEGTWTATFQLTPHPAGQAKFTCVGYKTLCSNDGFISIKGRLIEVTPENGRPGTEIRITGDGYASAEDIQVSFGNNENILTGKANGMGAFDMVFTVDRQPAGKRIIKVKGLKSEFFNNAGFEITGGITSIEPGYGPVGTKIVVNGAGFGAGEKIKIDLGNISNIADVTSDKQGEFTSGFVVLSQPAGAKTIMATGLKSHQIGIDRFVVSPVITSISPTEGFVGTIVKIQGNGFASSESIRVDLNRSMGIGRGQADEMGRLSVEFVLDAQPGNKPIRIGVIGRESRRPCYLDTFKIWSRVDKIEPSAGTVGTRVQVSGNGYNDGELVKIDFGKFASINIVSADQRGVVSIGFTVDAQSGGKKAVIVSGLTSNKVNQGVFEITPSVVKLTPESGCVGNKVEVAGTGYGANETIQIDMGEIKSVAVVQSDDNGQFLSSLIIPSQPGFRDGLVRVWGLSSNMGSLKRFEVKASILITPTIGTIGTNLLSVNGSGFGADEIIRVDCGNQLGIVSVKSDAAGNFSANFELIAQEIGDVRVVGIGLTNFGVATAIFKVEEQKKEEVRVETSVETIPAPAEEKIEKGQ</sequence>
<evidence type="ECO:0000256" key="1">
    <source>
        <dbReference type="ARBA" id="ARBA00022729"/>
    </source>
</evidence>
<dbReference type="InterPro" id="IPR002909">
    <property type="entry name" value="IPT_dom"/>
</dbReference>
<dbReference type="InterPro" id="IPR014756">
    <property type="entry name" value="Ig_E-set"/>
</dbReference>
<feature type="domain" description="IPT/TIG" evidence="3">
    <location>
        <begin position="277"/>
        <end position="309"/>
    </location>
</feature>
<evidence type="ECO:0000259" key="3">
    <source>
        <dbReference type="Pfam" id="PF01833"/>
    </source>
</evidence>
<dbReference type="SUPFAM" id="SSF81296">
    <property type="entry name" value="E set domains"/>
    <property type="match status" value="1"/>
</dbReference>
<feature type="signal peptide" evidence="2">
    <location>
        <begin position="1"/>
        <end position="18"/>
    </location>
</feature>
<proteinExistence type="predicted"/>
<dbReference type="PANTHER" id="PTHR46769">
    <property type="entry name" value="POLYCYSTIC KIDNEY AND HEPATIC DISEASE 1 (AUTOSOMAL RECESSIVE)-LIKE 1"/>
    <property type="match status" value="1"/>
</dbReference>